<evidence type="ECO:0000313" key="7">
    <source>
        <dbReference type="EMBL" id="JAT08288.1"/>
    </source>
</evidence>
<dbReference type="PANTHER" id="PTHR16004">
    <property type="entry name" value="RING FINGER PROTEIN 31-RELATED"/>
    <property type="match status" value="1"/>
</dbReference>
<dbReference type="InterPro" id="IPR047543">
    <property type="entry name" value="Bbox1_RNF31-like"/>
</dbReference>
<feature type="region of interest" description="Disordered" evidence="5">
    <location>
        <begin position="733"/>
        <end position="773"/>
    </location>
</feature>
<dbReference type="GO" id="GO:0036435">
    <property type="term" value="F:K48-linked polyubiquitin modification-dependent protein binding"/>
    <property type="evidence" value="ECO:0007669"/>
    <property type="project" value="TreeGrafter"/>
</dbReference>
<dbReference type="InterPro" id="IPR001876">
    <property type="entry name" value="Znf_RanBP2"/>
</dbReference>
<evidence type="ECO:0000256" key="5">
    <source>
        <dbReference type="SAM" id="MobiDB-lite"/>
    </source>
</evidence>
<evidence type="ECO:0000259" key="6">
    <source>
        <dbReference type="PROSITE" id="PS50199"/>
    </source>
</evidence>
<dbReference type="PANTHER" id="PTHR16004:SF2">
    <property type="entry name" value="E3 UBIQUITIN-PROTEIN LIGASE LUBEL"/>
    <property type="match status" value="1"/>
</dbReference>
<evidence type="ECO:0000256" key="3">
    <source>
        <dbReference type="ARBA" id="ARBA00022833"/>
    </source>
</evidence>
<feature type="region of interest" description="Disordered" evidence="5">
    <location>
        <begin position="1"/>
        <end position="102"/>
    </location>
</feature>
<organism evidence="7">
    <name type="scientific">Graphocephala atropunctata</name>
    <dbReference type="NCBI Taxonomy" id="36148"/>
    <lineage>
        <taxon>Eukaryota</taxon>
        <taxon>Metazoa</taxon>
        <taxon>Ecdysozoa</taxon>
        <taxon>Arthropoda</taxon>
        <taxon>Hexapoda</taxon>
        <taxon>Insecta</taxon>
        <taxon>Pterygota</taxon>
        <taxon>Neoptera</taxon>
        <taxon>Paraneoptera</taxon>
        <taxon>Hemiptera</taxon>
        <taxon>Auchenorrhyncha</taxon>
        <taxon>Membracoidea</taxon>
        <taxon>Cicadellidae</taxon>
        <taxon>Cicadellinae</taxon>
        <taxon>Cicadellini</taxon>
        <taxon>Graphocephala</taxon>
    </lineage>
</organism>
<dbReference type="GO" id="GO:0071797">
    <property type="term" value="C:LUBAC complex"/>
    <property type="evidence" value="ECO:0007669"/>
    <property type="project" value="InterPro"/>
</dbReference>
<dbReference type="PRINTS" id="PR01218">
    <property type="entry name" value="PSTLEXTENSIN"/>
</dbReference>
<feature type="non-terminal residue" evidence="7">
    <location>
        <position position="1"/>
    </location>
</feature>
<feature type="compositionally biased region" description="Pro residues" evidence="5">
    <location>
        <begin position="45"/>
        <end position="68"/>
    </location>
</feature>
<dbReference type="InterPro" id="IPR026254">
    <property type="entry name" value="RNF31-like"/>
</dbReference>
<dbReference type="CDD" id="cd19815">
    <property type="entry name" value="Bbox1_HOIP"/>
    <property type="match status" value="1"/>
</dbReference>
<keyword evidence="3" id="KW-0862">Zinc</keyword>
<accession>A0A1B6KA12</accession>
<dbReference type="PROSITE" id="PS01358">
    <property type="entry name" value="ZF_RANBP2_1"/>
    <property type="match status" value="1"/>
</dbReference>
<dbReference type="GO" id="GO:0008270">
    <property type="term" value="F:zinc ion binding"/>
    <property type="evidence" value="ECO:0007669"/>
    <property type="project" value="UniProtKB-KW"/>
</dbReference>
<dbReference type="GO" id="GO:0070530">
    <property type="term" value="F:K63-linked polyubiquitin modification-dependent protein binding"/>
    <property type="evidence" value="ECO:0007669"/>
    <property type="project" value="TreeGrafter"/>
</dbReference>
<feature type="compositionally biased region" description="Basic and acidic residues" evidence="5">
    <location>
        <begin position="420"/>
        <end position="440"/>
    </location>
</feature>
<feature type="compositionally biased region" description="Polar residues" evidence="5">
    <location>
        <begin position="669"/>
        <end position="689"/>
    </location>
</feature>
<protein>
    <recommendedName>
        <fullName evidence="6">RanBP2-type domain-containing protein</fullName>
    </recommendedName>
</protein>
<name>A0A1B6KA12_9HEMI</name>
<dbReference type="AlphaFoldDB" id="A0A1B6KA12"/>
<keyword evidence="2 4" id="KW-0863">Zinc-finger</keyword>
<feature type="compositionally biased region" description="Pro residues" evidence="5">
    <location>
        <begin position="85"/>
        <end position="95"/>
    </location>
</feature>
<dbReference type="GO" id="GO:1990450">
    <property type="term" value="F:linear polyubiquitin binding"/>
    <property type="evidence" value="ECO:0007669"/>
    <property type="project" value="TreeGrafter"/>
</dbReference>
<evidence type="ECO:0000256" key="4">
    <source>
        <dbReference type="PROSITE-ProRule" id="PRU00322"/>
    </source>
</evidence>
<dbReference type="EMBL" id="GEBQ01031689">
    <property type="protein sequence ID" value="JAT08288.1"/>
    <property type="molecule type" value="Transcribed_RNA"/>
</dbReference>
<feature type="compositionally biased region" description="Basic and acidic residues" evidence="5">
    <location>
        <begin position="488"/>
        <end position="505"/>
    </location>
</feature>
<feature type="compositionally biased region" description="Basic residues" evidence="5">
    <location>
        <begin position="357"/>
        <end position="369"/>
    </location>
</feature>
<sequence length="784" mass="88656">RECDMQNMKEERWRPAPVSTPSSRLRAARSMPPWMQQTRSTGPTPTMPPPPPPPVVPPSPPMLPPPTDPDYEVIEFAGQQAYSNTPPPRPAPPGKPRGEGQRCDLCGSSVPAVRCGQCSQQNFCFSCDEMYHRHPKRQTHIRKPLDGGRATLRPPLPPKGENTSAPVPPPRRHKRSGRNTPVPPDQGPTKPALGVMGSLKRMMGGRPLPPAPPMGRELRLPSASSPLTFTDLPDHQPPSRDSGYLDWEMDSRHRSGSFTALNSPSFGPIMHAQSMAQLNCPSCHHHGMVWDWNQSHMTSGGFAPAWGGLPTGTWHGSAMLPPYRPEPEMARRNSLRAPPRRSRRDLTTDDEEDATLQRRRNTSPVRSRRGPMSDESDDEVMSHRGSRRHRRRNSPVSRNASPTLSRRGSRKKSSVGVEELIARRVKQNEEEALRSRRFDDETMSNRGSRRYDDETGSNRGGRRYDDEVMSNRGGRRYDDETMSNRGGRRFDDERLSMKSGRRQELDEPVSQRGNRRSDFEDSMSSRSQKFDDDVISNRGGRRNDLDETLSNRGNQRVADSRRRRRSSPNQTRTSPAMSRKYSKNASSEDSGDEMSDGMKNSLSVSNQSKREEINNEISTENSEQTDVIFPEDVDKPLGPVPTEEWECDHCTFVNQAGSRVCMVCCKTTNNPKYKQQNKPQRKQQLTTETRSPEINAPKKMRQDSSTSPLKENIALSDKKEELNLKEEVQVKPLTRKFTNQDNLDNGDLSERLKKQLAIPPSPPEKKKGRQRRTISFWLGSKLYS</sequence>
<feature type="region of interest" description="Disordered" evidence="5">
    <location>
        <begin position="317"/>
        <end position="631"/>
    </location>
</feature>
<feature type="compositionally biased region" description="Basic residues" evidence="5">
    <location>
        <begin position="384"/>
        <end position="393"/>
    </location>
</feature>
<reference evidence="7" key="1">
    <citation type="submission" date="2015-11" db="EMBL/GenBank/DDBJ databases">
        <title>De novo transcriptome assembly of four potential Pierce s Disease insect vectors from Arizona vineyards.</title>
        <authorList>
            <person name="Tassone E.E."/>
        </authorList>
    </citation>
    <scope>NUCLEOTIDE SEQUENCE</scope>
</reference>
<evidence type="ECO:0000256" key="2">
    <source>
        <dbReference type="ARBA" id="ARBA00022771"/>
    </source>
</evidence>
<dbReference type="InterPro" id="IPR003882">
    <property type="entry name" value="Pistil_extensin"/>
</dbReference>
<feature type="region of interest" description="Disordered" evidence="5">
    <location>
        <begin position="137"/>
        <end position="247"/>
    </location>
</feature>
<evidence type="ECO:0000256" key="1">
    <source>
        <dbReference type="ARBA" id="ARBA00022723"/>
    </source>
</evidence>
<dbReference type="PROSITE" id="PS50199">
    <property type="entry name" value="ZF_RANBP2_2"/>
    <property type="match status" value="1"/>
</dbReference>
<proteinExistence type="predicted"/>
<dbReference type="SMART" id="SM00547">
    <property type="entry name" value="ZnF_RBZ"/>
    <property type="match status" value="1"/>
</dbReference>
<dbReference type="GO" id="GO:0097039">
    <property type="term" value="P:protein linear polyubiquitination"/>
    <property type="evidence" value="ECO:0007669"/>
    <property type="project" value="TreeGrafter"/>
</dbReference>
<dbReference type="GO" id="GO:0061630">
    <property type="term" value="F:ubiquitin protein ligase activity"/>
    <property type="evidence" value="ECO:0007669"/>
    <property type="project" value="TreeGrafter"/>
</dbReference>
<feature type="domain" description="RanBP2-type" evidence="6">
    <location>
        <begin position="641"/>
        <end position="664"/>
    </location>
</feature>
<keyword evidence="1" id="KW-0479">Metal-binding</keyword>
<gene>
    <name evidence="7" type="ORF">g.40054</name>
</gene>
<feature type="region of interest" description="Disordered" evidence="5">
    <location>
        <begin position="669"/>
        <end position="718"/>
    </location>
</feature>